<evidence type="ECO:0000313" key="2">
    <source>
        <dbReference type="EMBL" id="PWN21586.1"/>
    </source>
</evidence>
<feature type="compositionally biased region" description="Basic and acidic residues" evidence="1">
    <location>
        <begin position="114"/>
        <end position="126"/>
    </location>
</feature>
<protein>
    <submittedName>
        <fullName evidence="2">Uncharacterized protein</fullName>
    </submittedName>
</protein>
<feature type="region of interest" description="Disordered" evidence="1">
    <location>
        <begin position="1"/>
        <end position="137"/>
    </location>
</feature>
<dbReference type="OrthoDB" id="3351992at2759"/>
<evidence type="ECO:0000256" key="1">
    <source>
        <dbReference type="SAM" id="MobiDB-lite"/>
    </source>
</evidence>
<evidence type="ECO:0000313" key="3">
    <source>
        <dbReference type="Proteomes" id="UP000245942"/>
    </source>
</evidence>
<organism evidence="2 3">
    <name type="scientific">Pseudomicrostroma glucosiphilum</name>
    <dbReference type="NCBI Taxonomy" id="1684307"/>
    <lineage>
        <taxon>Eukaryota</taxon>
        <taxon>Fungi</taxon>
        <taxon>Dikarya</taxon>
        <taxon>Basidiomycota</taxon>
        <taxon>Ustilaginomycotina</taxon>
        <taxon>Exobasidiomycetes</taxon>
        <taxon>Microstromatales</taxon>
        <taxon>Microstromatales incertae sedis</taxon>
        <taxon>Pseudomicrostroma</taxon>
    </lineage>
</organism>
<name>A0A316U8P3_9BASI</name>
<feature type="compositionally biased region" description="Basic and acidic residues" evidence="1">
    <location>
        <begin position="25"/>
        <end position="34"/>
    </location>
</feature>
<reference evidence="2 3" key="1">
    <citation type="journal article" date="2018" name="Mol. Biol. Evol.">
        <title>Broad Genomic Sampling Reveals a Smut Pathogenic Ancestry of the Fungal Clade Ustilaginomycotina.</title>
        <authorList>
            <person name="Kijpornyongpan T."/>
            <person name="Mondo S.J."/>
            <person name="Barry K."/>
            <person name="Sandor L."/>
            <person name="Lee J."/>
            <person name="Lipzen A."/>
            <person name="Pangilinan J."/>
            <person name="LaButti K."/>
            <person name="Hainaut M."/>
            <person name="Henrissat B."/>
            <person name="Grigoriev I.V."/>
            <person name="Spatafora J.W."/>
            <person name="Aime M.C."/>
        </authorList>
    </citation>
    <scope>NUCLEOTIDE SEQUENCE [LARGE SCALE GENOMIC DNA]</scope>
    <source>
        <strain evidence="2 3">MCA 4718</strain>
    </source>
</reference>
<dbReference type="EMBL" id="KZ819325">
    <property type="protein sequence ID" value="PWN21586.1"/>
    <property type="molecule type" value="Genomic_DNA"/>
</dbReference>
<dbReference type="RefSeq" id="XP_025348746.1">
    <property type="nucleotide sequence ID" value="XM_025492312.1"/>
</dbReference>
<feature type="compositionally biased region" description="Low complexity" evidence="1">
    <location>
        <begin position="37"/>
        <end position="98"/>
    </location>
</feature>
<proteinExistence type="predicted"/>
<keyword evidence="3" id="KW-1185">Reference proteome</keyword>
<accession>A0A316U8P3</accession>
<dbReference type="Proteomes" id="UP000245942">
    <property type="component" value="Unassembled WGS sequence"/>
</dbReference>
<dbReference type="GeneID" id="37014046"/>
<sequence length="137" mass="13539">MSTPQKTPPKSIVRPGPSPQGPEGWEERRLERESNLAGGARKGAAAGDLAAQANPGTAEAASTAEGEAGTDTAAGAAPGAAAGSGNSSSSSSPLAAVKKGVRKVGVKMSLVEPKMNELDSTRKDAAMQDASTGPELA</sequence>
<gene>
    <name evidence="2" type="ORF">BCV69DRAFT_282305</name>
</gene>
<dbReference type="AlphaFoldDB" id="A0A316U8P3"/>